<dbReference type="InterPro" id="IPR029058">
    <property type="entry name" value="AB_hydrolase_fold"/>
</dbReference>
<dbReference type="EMBL" id="JBHSQJ010000013">
    <property type="protein sequence ID" value="MFC5906537.1"/>
    <property type="molecule type" value="Genomic_DNA"/>
</dbReference>
<evidence type="ECO:0000259" key="2">
    <source>
        <dbReference type="Pfam" id="PF00561"/>
    </source>
</evidence>
<comment type="caution">
    <text evidence="3">The sequence shown here is derived from an EMBL/GenBank/DDBJ whole genome shotgun (WGS) entry which is preliminary data.</text>
</comment>
<gene>
    <name evidence="3" type="ORF">ACFP3V_04790</name>
</gene>
<accession>A0ABW1FXB4</accession>
<dbReference type="SUPFAM" id="SSF53474">
    <property type="entry name" value="alpha/beta-Hydrolases"/>
    <property type="match status" value="1"/>
</dbReference>
<dbReference type="InterPro" id="IPR000073">
    <property type="entry name" value="AB_hydrolase_1"/>
</dbReference>
<protein>
    <submittedName>
        <fullName evidence="3">Alpha/beta fold hydrolase</fullName>
    </submittedName>
</protein>
<dbReference type="RefSeq" id="WP_380580044.1">
    <property type="nucleotide sequence ID" value="NZ_JBHSQJ010000013.1"/>
</dbReference>
<evidence type="ECO:0000313" key="4">
    <source>
        <dbReference type="Proteomes" id="UP001596174"/>
    </source>
</evidence>
<dbReference type="Pfam" id="PF00561">
    <property type="entry name" value="Abhydrolase_1"/>
    <property type="match status" value="1"/>
</dbReference>
<dbReference type="GO" id="GO:0016787">
    <property type="term" value="F:hydrolase activity"/>
    <property type="evidence" value="ECO:0007669"/>
    <property type="project" value="UniProtKB-KW"/>
</dbReference>
<dbReference type="PRINTS" id="PR00111">
    <property type="entry name" value="ABHYDROLASE"/>
</dbReference>
<keyword evidence="4" id="KW-1185">Reference proteome</keyword>
<reference evidence="4" key="1">
    <citation type="journal article" date="2019" name="Int. J. Syst. Evol. Microbiol.">
        <title>The Global Catalogue of Microorganisms (GCM) 10K type strain sequencing project: providing services to taxonomists for standard genome sequencing and annotation.</title>
        <authorList>
            <consortium name="The Broad Institute Genomics Platform"/>
            <consortium name="The Broad Institute Genome Sequencing Center for Infectious Disease"/>
            <person name="Wu L."/>
            <person name="Ma J."/>
        </authorList>
    </citation>
    <scope>NUCLEOTIDE SEQUENCE [LARGE SCALE GENOMIC DNA]</scope>
    <source>
        <strain evidence="4">JCM 4816</strain>
    </source>
</reference>
<feature type="domain" description="AB hydrolase-1" evidence="2">
    <location>
        <begin position="40"/>
        <end position="300"/>
    </location>
</feature>
<proteinExistence type="predicted"/>
<name>A0ABW1FXB4_9ACTN</name>
<dbReference type="PANTHER" id="PTHR43329">
    <property type="entry name" value="EPOXIDE HYDROLASE"/>
    <property type="match status" value="1"/>
</dbReference>
<organism evidence="3 4">
    <name type="scientific">Streptacidiphilus monticola</name>
    <dbReference type="NCBI Taxonomy" id="2161674"/>
    <lineage>
        <taxon>Bacteria</taxon>
        <taxon>Bacillati</taxon>
        <taxon>Actinomycetota</taxon>
        <taxon>Actinomycetes</taxon>
        <taxon>Kitasatosporales</taxon>
        <taxon>Streptomycetaceae</taxon>
        <taxon>Streptacidiphilus</taxon>
    </lineage>
</organism>
<dbReference type="PRINTS" id="PR00412">
    <property type="entry name" value="EPOXHYDRLASE"/>
</dbReference>
<evidence type="ECO:0000256" key="1">
    <source>
        <dbReference type="ARBA" id="ARBA00022801"/>
    </source>
</evidence>
<dbReference type="Gene3D" id="3.40.50.1820">
    <property type="entry name" value="alpha/beta hydrolase"/>
    <property type="match status" value="1"/>
</dbReference>
<evidence type="ECO:0000313" key="3">
    <source>
        <dbReference type="EMBL" id="MFC5906537.1"/>
    </source>
</evidence>
<sequence length="314" mass="34403">MQISTDDVLAAWDGLESRRIAANGIDLLVRSGGVGDGSRPPVVLCHGFPELGFSWRHQIAPLLAAGYRVLVPDLRGYGGSSRPEDPAAYDIVSLTGDLVGLLDAEGAEDAVFVGHDWGAAVVWNLALLHPERVRAVAGLSVPPTPHAPVAPLSVFRSRLGDDFYLCWFQQVGVADAALRTDVRRTLLARELYSPAWAARGEPADPLPRWLTERELAVYVDEFEAHGFTGGLNYYRNIDRNWELTAPFAGKTIDRPALYVIGSKDPVGRFTPVDRLDSLLTDLREHLVVEGAGHWIQQERPDEVNAALLRFLASL</sequence>
<dbReference type="InterPro" id="IPR000639">
    <property type="entry name" value="Epox_hydrolase-like"/>
</dbReference>
<keyword evidence="1 3" id="KW-0378">Hydrolase</keyword>
<dbReference type="Proteomes" id="UP001596174">
    <property type="component" value="Unassembled WGS sequence"/>
</dbReference>